<comment type="caution">
    <text evidence="1">The sequence shown here is derived from an EMBL/GenBank/DDBJ whole genome shotgun (WGS) entry which is preliminary data.</text>
</comment>
<evidence type="ECO:0000313" key="2">
    <source>
        <dbReference type="Proteomes" id="UP000262621"/>
    </source>
</evidence>
<accession>A0A372G3C6</accession>
<proteinExistence type="predicted"/>
<sequence>MKIDDEVENRVRTTLHHVVKQQLGDFTDSVASYPDDRSRRQALELLVAVTHFVVLDAYGGLPTDDEVRDLAETVTDAESWLPVSVDEVEGYLRAVLVGRPLAEVLSPTTAVVLAFAVTGSLLSSRCQPDGEWWFNYLDKVEAAIEAAG</sequence>
<name>A0A372G3C6_9ACTN</name>
<dbReference type="EMBL" id="QVFU01000004">
    <property type="protein sequence ID" value="RFS47256.1"/>
    <property type="molecule type" value="Genomic_DNA"/>
</dbReference>
<gene>
    <name evidence="1" type="ORF">D0Q02_06745</name>
</gene>
<dbReference type="RefSeq" id="WP_117227110.1">
    <property type="nucleotide sequence ID" value="NZ_CP061725.1"/>
</dbReference>
<organism evidence="1 2">
    <name type="scientific">Micromonospora craniellae</name>
    <dbReference type="NCBI Taxonomy" id="2294034"/>
    <lineage>
        <taxon>Bacteria</taxon>
        <taxon>Bacillati</taxon>
        <taxon>Actinomycetota</taxon>
        <taxon>Actinomycetes</taxon>
        <taxon>Micromonosporales</taxon>
        <taxon>Micromonosporaceae</taxon>
        <taxon>Micromonospora</taxon>
    </lineage>
</organism>
<dbReference type="Proteomes" id="UP000262621">
    <property type="component" value="Unassembled WGS sequence"/>
</dbReference>
<dbReference type="OrthoDB" id="3381497at2"/>
<evidence type="ECO:0000313" key="1">
    <source>
        <dbReference type="EMBL" id="RFS47256.1"/>
    </source>
</evidence>
<keyword evidence="2" id="KW-1185">Reference proteome</keyword>
<dbReference type="AlphaFoldDB" id="A0A372G3C6"/>
<protein>
    <submittedName>
        <fullName evidence="1">Uncharacterized protein</fullName>
    </submittedName>
</protein>
<reference evidence="1 2" key="1">
    <citation type="submission" date="2018-08" db="EMBL/GenBank/DDBJ databases">
        <title>Verrucosispora craniellae sp. nov., isolated from a marine sponge in the South China Sea.</title>
        <authorList>
            <person name="Li L."/>
            <person name="Lin H.W."/>
        </authorList>
    </citation>
    <scope>NUCLEOTIDE SEQUENCE [LARGE SCALE GENOMIC DNA]</scope>
    <source>
        <strain evidence="1 2">LHW63014</strain>
    </source>
</reference>